<protein>
    <recommendedName>
        <fullName evidence="4">Hepatoma-derived growth factor-related protein 2-like</fullName>
    </recommendedName>
</protein>
<keyword evidence="3" id="KW-1185">Reference proteome</keyword>
<feature type="compositionally biased region" description="Low complexity" evidence="1">
    <location>
        <begin position="137"/>
        <end position="151"/>
    </location>
</feature>
<dbReference type="EnsemblPlants" id="QL12p002187:mrna">
    <property type="protein sequence ID" value="QL12p002187:mrna"/>
    <property type="gene ID" value="QL12p002187"/>
</dbReference>
<dbReference type="Gramene" id="QL12p002187:mrna">
    <property type="protein sequence ID" value="QL12p002187:mrna"/>
    <property type="gene ID" value="QL12p002187"/>
</dbReference>
<name>A0A7N2N1L6_QUELO</name>
<dbReference type="AlphaFoldDB" id="A0A7N2N1L6"/>
<dbReference type="PANTHER" id="PTHR35692:SF1">
    <property type="entry name" value="F26F24.11"/>
    <property type="match status" value="1"/>
</dbReference>
<dbReference type="FunCoup" id="A0A7N2N1L6">
    <property type="interactions" value="146"/>
</dbReference>
<evidence type="ECO:0000256" key="1">
    <source>
        <dbReference type="SAM" id="MobiDB-lite"/>
    </source>
</evidence>
<proteinExistence type="predicted"/>
<dbReference type="InParanoid" id="A0A7N2N1L6"/>
<evidence type="ECO:0000313" key="3">
    <source>
        <dbReference type="Proteomes" id="UP000594261"/>
    </source>
</evidence>
<dbReference type="EMBL" id="LRBV02000012">
    <property type="status" value="NOT_ANNOTATED_CDS"/>
    <property type="molecule type" value="Genomic_DNA"/>
</dbReference>
<reference evidence="2" key="2">
    <citation type="submission" date="2021-01" db="UniProtKB">
        <authorList>
            <consortium name="EnsemblPlants"/>
        </authorList>
    </citation>
    <scope>IDENTIFICATION</scope>
</reference>
<sequence>MFYNLLSYWTSGPRNCSVNATGCLSDTDDEEESAAVEELISQAKDLCVLEQVAAIRCSSFTDSVLPTDLESRFRKLKSFPLTNKPKPKPDHSANADFSLSKTPPNPKSPPELSVEKGVFSDLEENPDPVLKHESSKLSKSLSGSSSSMDFSPSPPKKTGCFFCLSPKKASSHDHHQKKKSKKSKESGLDWDMNNEFLSDLSTFSTKKQQKMLKKAMKEEEKINREAQKIVNWAKQSSARLNVVSGIHDDELSDSN</sequence>
<evidence type="ECO:0008006" key="4">
    <source>
        <dbReference type="Google" id="ProtNLM"/>
    </source>
</evidence>
<accession>A0A7N2N1L6</accession>
<dbReference type="PANTHER" id="PTHR35692">
    <property type="entry name" value="F26F24.11"/>
    <property type="match status" value="1"/>
</dbReference>
<reference evidence="2 3" key="1">
    <citation type="journal article" date="2016" name="G3 (Bethesda)">
        <title>First Draft Assembly and Annotation of the Genome of a California Endemic Oak Quercus lobata Nee (Fagaceae).</title>
        <authorList>
            <person name="Sork V.L."/>
            <person name="Fitz-Gibbon S.T."/>
            <person name="Puiu D."/>
            <person name="Crepeau M."/>
            <person name="Gugger P.F."/>
            <person name="Sherman R."/>
            <person name="Stevens K."/>
            <person name="Langley C.H."/>
            <person name="Pellegrini M."/>
            <person name="Salzberg S.L."/>
        </authorList>
    </citation>
    <scope>NUCLEOTIDE SEQUENCE [LARGE SCALE GENOMIC DNA]</scope>
    <source>
        <strain evidence="2 3">cv. SW786</strain>
    </source>
</reference>
<dbReference type="OMA" id="TAKMASW"/>
<feature type="region of interest" description="Disordered" evidence="1">
    <location>
        <begin position="79"/>
        <end position="155"/>
    </location>
</feature>
<organism evidence="2 3">
    <name type="scientific">Quercus lobata</name>
    <name type="common">Valley oak</name>
    <dbReference type="NCBI Taxonomy" id="97700"/>
    <lineage>
        <taxon>Eukaryota</taxon>
        <taxon>Viridiplantae</taxon>
        <taxon>Streptophyta</taxon>
        <taxon>Embryophyta</taxon>
        <taxon>Tracheophyta</taxon>
        <taxon>Spermatophyta</taxon>
        <taxon>Magnoliopsida</taxon>
        <taxon>eudicotyledons</taxon>
        <taxon>Gunneridae</taxon>
        <taxon>Pentapetalae</taxon>
        <taxon>rosids</taxon>
        <taxon>fabids</taxon>
        <taxon>Fagales</taxon>
        <taxon>Fagaceae</taxon>
        <taxon>Quercus</taxon>
    </lineage>
</organism>
<evidence type="ECO:0000313" key="2">
    <source>
        <dbReference type="EnsemblPlants" id="QL12p002187:mrna"/>
    </source>
</evidence>
<feature type="region of interest" description="Disordered" evidence="1">
    <location>
        <begin position="167"/>
        <end position="189"/>
    </location>
</feature>
<dbReference type="Proteomes" id="UP000594261">
    <property type="component" value="Chromosome 12"/>
</dbReference>